<dbReference type="EC" id="1.3.1.-" evidence="11"/>
<evidence type="ECO:0000256" key="6">
    <source>
        <dbReference type="ARBA" id="ARBA00022857"/>
    </source>
</evidence>
<sequence length="303" mass="34671">MNLYLAPLAGYTDPCYRAIVDDFHPAGMVTEMVSMRALYYKDKKTLKMLTPPREKNTSLQIFGDDPQIMETCVREYLNHLPGFVAFEINMGCPAPKIVKSRSGSGLLLDQDRAFEIIQRVKEAANRPVGVKTRKGFHEDELGMDLALRAQEAGADYLVIHGRTRDMYYEGKSDWDFIHRLAREVKIPVYGNGDIFTIQEARDRLAAKDLAGVYIGRGAIGNPWIFQGIQPSLEERIRVMMDHLDKALAYYGEKQGILEMRKHLLAYMKGLKSCKEVKVALMRAKDREEIRQILLNYQEDQIHP</sequence>
<feature type="domain" description="DUS-like FMN-binding" evidence="14">
    <location>
        <begin position="5"/>
        <end position="293"/>
    </location>
</feature>
<evidence type="ECO:0000256" key="12">
    <source>
        <dbReference type="PIRSR" id="PIRSR006621-1"/>
    </source>
</evidence>
<accession>A0A8H2MDU4</accession>
<evidence type="ECO:0000256" key="13">
    <source>
        <dbReference type="PIRSR" id="PIRSR006621-2"/>
    </source>
</evidence>
<evidence type="ECO:0000256" key="2">
    <source>
        <dbReference type="ARBA" id="ARBA00022555"/>
    </source>
</evidence>
<dbReference type="Pfam" id="PF01207">
    <property type="entry name" value="Dus"/>
    <property type="match status" value="1"/>
</dbReference>
<keyword evidence="6" id="KW-0521">NADP</keyword>
<evidence type="ECO:0000256" key="8">
    <source>
        <dbReference type="ARBA" id="ARBA00023002"/>
    </source>
</evidence>
<gene>
    <name evidence="15" type="primary">dus</name>
    <name evidence="15" type="ORF">NCTC13150_00384</name>
</gene>
<comment type="function">
    <text evidence="1 11">Catalyzes the synthesis of 5,6-dihydrouridine (D), a modified base found in the D-loop of most tRNAs, via the reduction of the C5-C6 double bond in target uridines.</text>
</comment>
<evidence type="ECO:0000256" key="11">
    <source>
        <dbReference type="PIRNR" id="PIRNR006621"/>
    </source>
</evidence>
<dbReference type="InterPro" id="IPR035587">
    <property type="entry name" value="DUS-like_FMN-bd"/>
</dbReference>
<evidence type="ECO:0000256" key="10">
    <source>
        <dbReference type="ARBA" id="ARBA00048802"/>
    </source>
</evidence>
<feature type="active site" description="Proton donor" evidence="12">
    <location>
        <position position="92"/>
    </location>
</feature>
<evidence type="ECO:0000256" key="1">
    <source>
        <dbReference type="ARBA" id="ARBA00002790"/>
    </source>
</evidence>
<comment type="cofactor">
    <cofactor evidence="11 13">
        <name>FMN</name>
        <dbReference type="ChEBI" id="CHEBI:58210"/>
    </cofactor>
</comment>
<dbReference type="InterPro" id="IPR024036">
    <property type="entry name" value="tRNA-dHydroUridine_Synthase_C"/>
</dbReference>
<dbReference type="GO" id="GO:0050660">
    <property type="term" value="F:flavin adenine dinucleotide binding"/>
    <property type="evidence" value="ECO:0007669"/>
    <property type="project" value="InterPro"/>
</dbReference>
<comment type="similarity">
    <text evidence="11">Belongs to the dus family.</text>
</comment>
<evidence type="ECO:0000256" key="7">
    <source>
        <dbReference type="ARBA" id="ARBA00022884"/>
    </source>
</evidence>
<dbReference type="CDD" id="cd02801">
    <property type="entry name" value="DUS_like_FMN"/>
    <property type="match status" value="1"/>
</dbReference>
<dbReference type="GO" id="GO:0017150">
    <property type="term" value="F:tRNA dihydrouridine synthase activity"/>
    <property type="evidence" value="ECO:0007669"/>
    <property type="project" value="InterPro"/>
</dbReference>
<dbReference type="AlphaFoldDB" id="A0A8H2MDU4"/>
<evidence type="ECO:0000256" key="4">
    <source>
        <dbReference type="ARBA" id="ARBA00022643"/>
    </source>
</evidence>
<evidence type="ECO:0000259" key="14">
    <source>
        <dbReference type="Pfam" id="PF01207"/>
    </source>
</evidence>
<feature type="binding site" evidence="13">
    <location>
        <begin position="215"/>
        <end position="216"/>
    </location>
    <ligand>
        <name>FMN</name>
        <dbReference type="ChEBI" id="CHEBI:58210"/>
    </ligand>
</feature>
<dbReference type="PANTHER" id="PTHR45846:SF1">
    <property type="entry name" value="TRNA-DIHYDROURIDINE(47) SYNTHASE [NAD(P)(+)]-LIKE"/>
    <property type="match status" value="1"/>
</dbReference>
<keyword evidence="4 11" id="KW-0288">FMN</keyword>
<evidence type="ECO:0000256" key="3">
    <source>
        <dbReference type="ARBA" id="ARBA00022630"/>
    </source>
</evidence>
<organism evidence="15 16">
    <name type="scientific">Urinicoccus massiliensis</name>
    <dbReference type="NCBI Taxonomy" id="1723382"/>
    <lineage>
        <taxon>Bacteria</taxon>
        <taxon>Bacillati</taxon>
        <taxon>Bacillota</taxon>
        <taxon>Tissierellia</taxon>
        <taxon>Tissierellales</taxon>
        <taxon>Peptoniphilaceae</taxon>
        <taxon>Urinicoccus</taxon>
    </lineage>
</organism>
<evidence type="ECO:0000313" key="15">
    <source>
        <dbReference type="EMBL" id="VFB15875.1"/>
    </source>
</evidence>
<name>A0A8H2MDU4_9FIRM</name>
<dbReference type="InterPro" id="IPR001269">
    <property type="entry name" value="DUS_fam"/>
</dbReference>
<dbReference type="EMBL" id="CAACYI010000001">
    <property type="protein sequence ID" value="VFB15875.1"/>
    <property type="molecule type" value="Genomic_DNA"/>
</dbReference>
<dbReference type="Gene3D" id="3.20.20.70">
    <property type="entry name" value="Aldolase class I"/>
    <property type="match status" value="1"/>
</dbReference>
<keyword evidence="2" id="KW-0820">tRNA-binding</keyword>
<keyword evidence="8 11" id="KW-0560">Oxidoreductase</keyword>
<keyword evidence="5 11" id="KW-0819">tRNA processing</keyword>
<feature type="binding site" evidence="13">
    <location>
        <position position="160"/>
    </location>
    <ligand>
        <name>FMN</name>
        <dbReference type="ChEBI" id="CHEBI:58210"/>
    </ligand>
</feature>
<dbReference type="InterPro" id="IPR013785">
    <property type="entry name" value="Aldolase_TIM"/>
</dbReference>
<dbReference type="SUPFAM" id="SSF51395">
    <property type="entry name" value="FMN-linked oxidoreductases"/>
    <property type="match status" value="1"/>
</dbReference>
<comment type="catalytic activity">
    <reaction evidence="9">
        <text>a 5,6-dihydrouridine in tRNA + NADP(+) = a uridine in tRNA + NADPH + H(+)</text>
        <dbReference type="Rhea" id="RHEA:23624"/>
        <dbReference type="Rhea" id="RHEA-COMP:13339"/>
        <dbReference type="Rhea" id="RHEA-COMP:13887"/>
        <dbReference type="ChEBI" id="CHEBI:15378"/>
        <dbReference type="ChEBI" id="CHEBI:57783"/>
        <dbReference type="ChEBI" id="CHEBI:58349"/>
        <dbReference type="ChEBI" id="CHEBI:65315"/>
        <dbReference type="ChEBI" id="CHEBI:74443"/>
    </reaction>
</comment>
<evidence type="ECO:0000256" key="9">
    <source>
        <dbReference type="ARBA" id="ARBA00048205"/>
    </source>
</evidence>
<dbReference type="Gene3D" id="1.10.1200.80">
    <property type="entry name" value="Putative flavin oxidoreducatase, domain 2"/>
    <property type="match status" value="1"/>
</dbReference>
<dbReference type="GO" id="GO:0000049">
    <property type="term" value="F:tRNA binding"/>
    <property type="evidence" value="ECO:0007669"/>
    <property type="project" value="UniProtKB-KW"/>
</dbReference>
<comment type="caution">
    <text evidence="15">The sequence shown here is derived from an EMBL/GenBank/DDBJ whole genome shotgun (WGS) entry which is preliminary data.</text>
</comment>
<proteinExistence type="inferred from homology"/>
<keyword evidence="16" id="KW-1185">Reference proteome</keyword>
<keyword evidence="7" id="KW-0694">RNA-binding</keyword>
<dbReference type="Proteomes" id="UP000377798">
    <property type="component" value="Unassembled WGS sequence"/>
</dbReference>
<protein>
    <recommendedName>
        <fullName evidence="11">tRNA-dihydrouridine synthase</fullName>
        <ecNumber evidence="11">1.3.1.-</ecNumber>
    </recommendedName>
</protein>
<comment type="catalytic activity">
    <reaction evidence="10">
        <text>a 5,6-dihydrouridine in tRNA + NAD(+) = a uridine in tRNA + NADH + H(+)</text>
        <dbReference type="Rhea" id="RHEA:54452"/>
        <dbReference type="Rhea" id="RHEA-COMP:13339"/>
        <dbReference type="Rhea" id="RHEA-COMP:13887"/>
        <dbReference type="ChEBI" id="CHEBI:15378"/>
        <dbReference type="ChEBI" id="CHEBI:57540"/>
        <dbReference type="ChEBI" id="CHEBI:57945"/>
        <dbReference type="ChEBI" id="CHEBI:65315"/>
        <dbReference type="ChEBI" id="CHEBI:74443"/>
    </reaction>
</comment>
<reference evidence="15 16" key="1">
    <citation type="submission" date="2019-02" db="EMBL/GenBank/DDBJ databases">
        <authorList>
            <consortium name="Pathogen Informatics"/>
        </authorList>
    </citation>
    <scope>NUCLEOTIDE SEQUENCE [LARGE SCALE GENOMIC DNA]</scope>
    <source>
        <strain evidence="15 16">3012STDY7089603</strain>
    </source>
</reference>
<dbReference type="PANTHER" id="PTHR45846">
    <property type="entry name" value="TRNA-DIHYDROURIDINE(47) SYNTHASE [NAD(P)(+)]-LIKE"/>
    <property type="match status" value="1"/>
</dbReference>
<feature type="binding site" evidence="13">
    <location>
        <position position="60"/>
    </location>
    <ligand>
        <name>FMN</name>
        <dbReference type="ChEBI" id="CHEBI:58210"/>
    </ligand>
</feature>
<keyword evidence="13" id="KW-0547">Nucleotide-binding</keyword>
<dbReference type="RefSeq" id="WP_034441046.1">
    <property type="nucleotide sequence ID" value="NZ_CAACYI010000001.1"/>
</dbReference>
<dbReference type="PIRSF" id="PIRSF006621">
    <property type="entry name" value="Dus"/>
    <property type="match status" value="1"/>
</dbReference>
<keyword evidence="3 11" id="KW-0285">Flavoprotein</keyword>
<evidence type="ECO:0000313" key="16">
    <source>
        <dbReference type="Proteomes" id="UP000377798"/>
    </source>
</evidence>
<feature type="binding site" evidence="13">
    <location>
        <position position="131"/>
    </location>
    <ligand>
        <name>FMN</name>
        <dbReference type="ChEBI" id="CHEBI:58210"/>
    </ligand>
</feature>
<evidence type="ECO:0000256" key="5">
    <source>
        <dbReference type="ARBA" id="ARBA00022694"/>
    </source>
</evidence>